<sequence>MTYKIKSLIYLSCFVITATIYYGIEQEDEFKNQVNSPKVAETDFEDTDDLEDTQEDFVVDQE</sequence>
<keyword evidence="2" id="KW-0472">Membrane</keyword>
<keyword evidence="2" id="KW-0812">Transmembrane</keyword>
<dbReference type="AlphaFoldDB" id="A0A285M9M0"/>
<name>A0A285M9M0_9FLAO</name>
<keyword evidence="2" id="KW-1133">Transmembrane helix</keyword>
<organism evidence="3 4">
    <name type="scientific">Flagellimonas pacifica</name>
    <dbReference type="NCBI Taxonomy" id="1247520"/>
    <lineage>
        <taxon>Bacteria</taxon>
        <taxon>Pseudomonadati</taxon>
        <taxon>Bacteroidota</taxon>
        <taxon>Flavobacteriia</taxon>
        <taxon>Flavobacteriales</taxon>
        <taxon>Flavobacteriaceae</taxon>
        <taxon>Flagellimonas</taxon>
    </lineage>
</organism>
<keyword evidence="4" id="KW-1185">Reference proteome</keyword>
<dbReference type="Proteomes" id="UP000219048">
    <property type="component" value="Unassembled WGS sequence"/>
</dbReference>
<dbReference type="EMBL" id="OBEH01000001">
    <property type="protein sequence ID" value="SNY92211.1"/>
    <property type="molecule type" value="Genomic_DNA"/>
</dbReference>
<proteinExistence type="predicted"/>
<accession>A0A285M9M0</accession>
<feature type="compositionally biased region" description="Acidic residues" evidence="1">
    <location>
        <begin position="42"/>
        <end position="62"/>
    </location>
</feature>
<feature type="transmembrane region" description="Helical" evidence="2">
    <location>
        <begin position="7"/>
        <end position="24"/>
    </location>
</feature>
<evidence type="ECO:0000313" key="4">
    <source>
        <dbReference type="Proteomes" id="UP000219048"/>
    </source>
</evidence>
<dbReference type="RefSeq" id="WP_097043714.1">
    <property type="nucleotide sequence ID" value="NZ_OBEH01000001.1"/>
</dbReference>
<protein>
    <submittedName>
        <fullName evidence="3">Uncharacterized protein</fullName>
    </submittedName>
</protein>
<evidence type="ECO:0000313" key="3">
    <source>
        <dbReference type="EMBL" id="SNY92211.1"/>
    </source>
</evidence>
<evidence type="ECO:0000256" key="1">
    <source>
        <dbReference type="SAM" id="MobiDB-lite"/>
    </source>
</evidence>
<feature type="region of interest" description="Disordered" evidence="1">
    <location>
        <begin position="35"/>
        <end position="62"/>
    </location>
</feature>
<reference evidence="4" key="1">
    <citation type="submission" date="2017-09" db="EMBL/GenBank/DDBJ databases">
        <authorList>
            <person name="Varghese N."/>
            <person name="Submissions S."/>
        </authorList>
    </citation>
    <scope>NUCLEOTIDE SEQUENCE [LARGE SCALE GENOMIC DNA]</scope>
    <source>
        <strain evidence="4">DSM 25885</strain>
    </source>
</reference>
<gene>
    <name evidence="3" type="ORF">SAMN06265377_0026</name>
</gene>
<evidence type="ECO:0000256" key="2">
    <source>
        <dbReference type="SAM" id="Phobius"/>
    </source>
</evidence>
<dbReference type="OrthoDB" id="1451712at2"/>